<dbReference type="PANTHER" id="PTHR47165">
    <property type="entry name" value="OS03G0429900 PROTEIN"/>
    <property type="match status" value="1"/>
</dbReference>
<dbReference type="GO" id="GO:0006260">
    <property type="term" value="P:DNA replication"/>
    <property type="evidence" value="ECO:0007669"/>
    <property type="project" value="UniProtKB-KW"/>
</dbReference>
<organism evidence="13 14">
    <name type="scientific">Lagenidium giganteum</name>
    <dbReference type="NCBI Taxonomy" id="4803"/>
    <lineage>
        <taxon>Eukaryota</taxon>
        <taxon>Sar</taxon>
        <taxon>Stramenopiles</taxon>
        <taxon>Oomycota</taxon>
        <taxon>Peronosporomycetes</taxon>
        <taxon>Pythiales</taxon>
        <taxon>Pythiaceae</taxon>
    </lineage>
</organism>
<evidence type="ECO:0000256" key="7">
    <source>
        <dbReference type="ARBA" id="ARBA00023125"/>
    </source>
</evidence>
<dbReference type="FunFam" id="2.40.50.140:FF:000064">
    <property type="entry name" value="Replication protein A subunit"/>
    <property type="match status" value="1"/>
</dbReference>
<dbReference type="Pfam" id="PF08646">
    <property type="entry name" value="Rep_fac-A_C"/>
    <property type="match status" value="1"/>
</dbReference>
<keyword evidence="5 10" id="KW-0863">Zinc-finger</keyword>
<evidence type="ECO:0000256" key="5">
    <source>
        <dbReference type="ARBA" id="ARBA00022771"/>
    </source>
</evidence>
<dbReference type="SUPFAM" id="SSF50249">
    <property type="entry name" value="Nucleic acid-binding proteins"/>
    <property type="match status" value="4"/>
</dbReference>
<gene>
    <name evidence="13" type="ORF">N0F65_007188</name>
</gene>
<dbReference type="GO" id="GO:0006281">
    <property type="term" value="P:DNA repair"/>
    <property type="evidence" value="ECO:0007669"/>
    <property type="project" value="InterPro"/>
</dbReference>
<evidence type="ECO:0000256" key="8">
    <source>
        <dbReference type="ARBA" id="ARBA00023242"/>
    </source>
</evidence>
<dbReference type="Pfam" id="PF01336">
    <property type="entry name" value="tRNA_anti-codon"/>
    <property type="match status" value="1"/>
</dbReference>
<dbReference type="PROSITE" id="PS01186">
    <property type="entry name" value="EGF_2"/>
    <property type="match status" value="2"/>
</dbReference>
<evidence type="ECO:0000256" key="6">
    <source>
        <dbReference type="ARBA" id="ARBA00022833"/>
    </source>
</evidence>
<keyword evidence="14" id="KW-1185">Reference proteome</keyword>
<keyword evidence="9" id="KW-1015">Disulfide bond</keyword>
<dbReference type="InterPro" id="IPR004365">
    <property type="entry name" value="NA-bd_OB_tRNA"/>
</dbReference>
<dbReference type="FunFam" id="2.40.50.140:FF:000090">
    <property type="entry name" value="Replication protein A subunit"/>
    <property type="match status" value="1"/>
</dbReference>
<evidence type="ECO:0000256" key="11">
    <source>
        <dbReference type="SAM" id="MobiDB-lite"/>
    </source>
</evidence>
<dbReference type="CDD" id="cd04476">
    <property type="entry name" value="RPA1_DBD_C"/>
    <property type="match status" value="1"/>
</dbReference>
<comment type="caution">
    <text evidence="13">The sequence shown here is derived from an EMBL/GenBank/DDBJ whole genome shotgun (WGS) entry which is preliminary data.</text>
</comment>
<dbReference type="GO" id="GO:0005634">
    <property type="term" value="C:nucleus"/>
    <property type="evidence" value="ECO:0007669"/>
    <property type="project" value="UniProtKB-SubCell"/>
</dbReference>
<comment type="subcellular location">
    <subcellularLocation>
        <location evidence="1 10">Nucleus</location>
    </subcellularLocation>
</comment>
<evidence type="ECO:0000256" key="1">
    <source>
        <dbReference type="ARBA" id="ARBA00004123"/>
    </source>
</evidence>
<dbReference type="Pfam" id="PF16900">
    <property type="entry name" value="REPA_OB_2"/>
    <property type="match status" value="1"/>
</dbReference>
<dbReference type="InterPro" id="IPR007199">
    <property type="entry name" value="Rep_factor-A_N"/>
</dbReference>
<dbReference type="InterPro" id="IPR047192">
    <property type="entry name" value="Euk_RPA1_DBD_C"/>
</dbReference>
<dbReference type="FunFam" id="2.40.50.140:FF:000041">
    <property type="entry name" value="Replication protein A subunit"/>
    <property type="match status" value="1"/>
</dbReference>
<dbReference type="Pfam" id="PF04057">
    <property type="entry name" value="Rep-A_N"/>
    <property type="match status" value="1"/>
</dbReference>
<keyword evidence="7 10" id="KW-0238">DNA-binding</keyword>
<keyword evidence="3 10" id="KW-0235">DNA replication</keyword>
<evidence type="ECO:0000259" key="12">
    <source>
        <dbReference type="PROSITE" id="PS50026"/>
    </source>
</evidence>
<dbReference type="Gene3D" id="2.10.25.10">
    <property type="entry name" value="Laminin"/>
    <property type="match status" value="2"/>
</dbReference>
<keyword evidence="9" id="KW-0245">EGF-like domain</keyword>
<accession>A0AAV2ZAG8</accession>
<evidence type="ECO:0000313" key="13">
    <source>
        <dbReference type="EMBL" id="DBA02369.1"/>
    </source>
</evidence>
<dbReference type="InterPro" id="IPR004591">
    <property type="entry name" value="Rfa1"/>
</dbReference>
<feature type="non-terminal residue" evidence="13">
    <location>
        <position position="1"/>
    </location>
</feature>
<proteinExistence type="inferred from homology"/>
<dbReference type="CDD" id="cd04475">
    <property type="entry name" value="RPA1_DBD_B"/>
    <property type="match status" value="1"/>
</dbReference>
<comment type="caution">
    <text evidence="9">Lacks conserved residue(s) required for the propagation of feature annotation.</text>
</comment>
<dbReference type="CDD" id="cd00054">
    <property type="entry name" value="EGF_CA"/>
    <property type="match status" value="1"/>
</dbReference>
<dbReference type="GO" id="GO:0006310">
    <property type="term" value="P:DNA recombination"/>
    <property type="evidence" value="ECO:0007669"/>
    <property type="project" value="InterPro"/>
</dbReference>
<evidence type="ECO:0000256" key="3">
    <source>
        <dbReference type="ARBA" id="ARBA00022705"/>
    </source>
</evidence>
<keyword evidence="8 10" id="KW-0539">Nucleus</keyword>
<feature type="disulfide bond" evidence="9">
    <location>
        <begin position="294"/>
        <end position="303"/>
    </location>
</feature>
<dbReference type="GO" id="GO:0003677">
    <property type="term" value="F:DNA binding"/>
    <property type="evidence" value="ECO:0007669"/>
    <property type="project" value="UniProtKB-KW"/>
</dbReference>
<reference evidence="13" key="1">
    <citation type="submission" date="2022-11" db="EMBL/GenBank/DDBJ databases">
        <authorList>
            <person name="Morgan W.R."/>
            <person name="Tartar A."/>
        </authorList>
    </citation>
    <scope>NUCLEOTIDE SEQUENCE</scope>
    <source>
        <strain evidence="13">ARSEF 373</strain>
    </source>
</reference>
<comment type="similarity">
    <text evidence="2 10">Belongs to the replication factor A protein 1 family.</text>
</comment>
<dbReference type="InterPro" id="IPR031657">
    <property type="entry name" value="REPA_OB_2"/>
</dbReference>
<dbReference type="CDD" id="cd04477">
    <property type="entry name" value="RPA1N"/>
    <property type="match status" value="1"/>
</dbReference>
<dbReference type="InterPro" id="IPR012340">
    <property type="entry name" value="NA-bd_OB-fold"/>
</dbReference>
<dbReference type="PROSITE" id="PS50026">
    <property type="entry name" value="EGF_3"/>
    <property type="match status" value="1"/>
</dbReference>
<dbReference type="PROSITE" id="PS00022">
    <property type="entry name" value="EGF_1"/>
    <property type="match status" value="2"/>
</dbReference>
<dbReference type="PANTHER" id="PTHR47165:SF4">
    <property type="entry name" value="OS03G0429900 PROTEIN"/>
    <property type="match status" value="1"/>
</dbReference>
<dbReference type="Gene3D" id="2.40.50.140">
    <property type="entry name" value="Nucleic acid-binding proteins"/>
    <property type="match status" value="4"/>
</dbReference>
<feature type="compositionally biased region" description="Low complexity" evidence="11">
    <location>
        <begin position="198"/>
        <end position="208"/>
    </location>
</feature>
<dbReference type="AlphaFoldDB" id="A0AAV2ZAG8"/>
<dbReference type="Proteomes" id="UP001146120">
    <property type="component" value="Unassembled WGS sequence"/>
</dbReference>
<sequence length="1117" mass="119808">RWDQGQQCTPPFPVVTLRLHHQLVRGESQKSIDIMNTKSWIALVAVVAALTVDQTAGAKLNTATAASQKKLPYACEKDADCADFEDTVCIVVDNYGQKVGKCTPNTKERPACRGGQPGLCPSYQDASIGYLNVHCVFVSKDRSQAAENEDGSTSSSGSSASASGSGATKKPTKKPATKKTGSGSGAKAARQLKVTNTSSGGSADAAGSGSGSAIVGGVRAVNHGAYATVVVLNKTIEGVFKCVDVSDCANQAYDKSTCEPSSCGATSANKNQCDNQGTCTYTSIQTMNKRRCMCYRGFTGKTCEDETGTECDVDCGIGGVCKNGHCQCVKGYDGKLVKGKQGEPSPRCTRCTSDIACQNKNPCNIKTGVCDCEPGFFGPTCGATEDGCTSIKCGNHGRCQVAQNGTGVCFCDKCRGSKCQQCEDHKCMECPNAATSATVSKAVLFIAGVVAMALGNFLRGNLAHRAWCRRQNCSGAAWRAKQSSTSRERRPATMVNLTPNAVPMLYNNQMPDGFEPWLQIIDTRKIKPATGSGGDRYRIVLSDGTSYISGMLATQLAPMMESESLKVNYVVQLKDFLGNEVQGKKILIVLSIGEIVPAFERIGAPQSIEGGAKPAPSMAQPVGPAAPVATMPAPAAARPQQFNNAPMNTYQAPQPSYAPAPTKPAAAYNRGPVVREDPNVRLSDIHSLNPYAGGRWTIKARVTSRAPVKNWTNARGQGKLFSVDLLDAKGGEIRATMFNDAVDKFYELLRPGGVFYFSGGKIKMANRKFSSVDNDYEVSFDQHSDIVPAPEDGGIQQMNYNFKKIAAVESCAPDSNIDIIAVVKNVGPVNEIMSKAGKQLFKRDILLVDDSNAEIKCTLWNERAQEDCSSWANNVVAIKGCRVSDYNGRSIGTVSSSSFTVNPTIPEAGYLLNWFNTGGSMAQTKSLSASAGGFGGGGLGTFAERSVISDIKGKQLGFGQKPDYITVKGMINFIKHDTTFCYQACTKCQKKVMPDVAGNFTCVKCQTSYKTCENRYIMSVVLLDHTGNTWTTCFNDQGKVVMNGRTADEIAELKETNATLFEAAFKDAMFKEYVFRLRVKAENVQEELRVKAGVVNLEPINYVEESKDLLKAIAQYN</sequence>
<feature type="compositionally biased region" description="Low complexity" evidence="11">
    <location>
        <begin position="151"/>
        <end position="169"/>
    </location>
</feature>
<dbReference type="InterPro" id="IPR000742">
    <property type="entry name" value="EGF"/>
</dbReference>
<evidence type="ECO:0000256" key="2">
    <source>
        <dbReference type="ARBA" id="ARBA00005690"/>
    </source>
</evidence>
<evidence type="ECO:0000256" key="4">
    <source>
        <dbReference type="ARBA" id="ARBA00022723"/>
    </source>
</evidence>
<evidence type="ECO:0000313" key="14">
    <source>
        <dbReference type="Proteomes" id="UP001146120"/>
    </source>
</evidence>
<evidence type="ECO:0000256" key="10">
    <source>
        <dbReference type="RuleBase" id="RU364130"/>
    </source>
</evidence>
<evidence type="ECO:0000256" key="9">
    <source>
        <dbReference type="PROSITE-ProRule" id="PRU00076"/>
    </source>
</evidence>
<reference evidence="13" key="2">
    <citation type="journal article" date="2023" name="Microbiol Resour">
        <title>Decontamination and Annotation of the Draft Genome Sequence of the Oomycete Lagenidium giganteum ARSEF 373.</title>
        <authorList>
            <person name="Morgan W.R."/>
            <person name="Tartar A."/>
        </authorList>
    </citation>
    <scope>NUCLEOTIDE SEQUENCE</scope>
    <source>
        <strain evidence="13">ARSEF 373</strain>
    </source>
</reference>
<name>A0AAV2ZAG8_9STRA</name>
<dbReference type="EMBL" id="DAKRPA010000032">
    <property type="protein sequence ID" value="DBA02369.1"/>
    <property type="molecule type" value="Genomic_DNA"/>
</dbReference>
<dbReference type="CDD" id="cd04474">
    <property type="entry name" value="RPA1_DBD_A"/>
    <property type="match status" value="1"/>
</dbReference>
<keyword evidence="4 10" id="KW-0479">Metal-binding</keyword>
<dbReference type="InterPro" id="IPR013955">
    <property type="entry name" value="Rep_factor-A_C"/>
</dbReference>
<protein>
    <recommendedName>
        <fullName evidence="10">Replication protein A subunit</fullName>
    </recommendedName>
</protein>
<keyword evidence="6 10" id="KW-0862">Zinc</keyword>
<dbReference type="SMART" id="SM00181">
    <property type="entry name" value="EGF"/>
    <property type="match status" value="3"/>
</dbReference>
<dbReference type="NCBIfam" id="TIGR00617">
    <property type="entry name" value="rpa1"/>
    <property type="match status" value="1"/>
</dbReference>
<feature type="region of interest" description="Disordered" evidence="11">
    <location>
        <begin position="146"/>
        <end position="208"/>
    </location>
</feature>
<feature type="domain" description="EGF-like" evidence="12">
    <location>
        <begin position="259"/>
        <end position="304"/>
    </location>
</feature>
<dbReference type="GO" id="GO:0008270">
    <property type="term" value="F:zinc ion binding"/>
    <property type="evidence" value="ECO:0007669"/>
    <property type="project" value="UniProtKB-KW"/>
</dbReference>